<reference evidence="1" key="1">
    <citation type="submission" date="2023-06" db="EMBL/GenBank/DDBJ databases">
        <title>Genome-scale phylogeny and comparative genomics of the fungal order Sordariales.</title>
        <authorList>
            <consortium name="Lawrence Berkeley National Laboratory"/>
            <person name="Hensen N."/>
            <person name="Bonometti L."/>
            <person name="Westerberg I."/>
            <person name="Brannstrom I.O."/>
            <person name="Guillou S."/>
            <person name="Cros-Aarteil S."/>
            <person name="Calhoun S."/>
            <person name="Haridas S."/>
            <person name="Kuo A."/>
            <person name="Mondo S."/>
            <person name="Pangilinan J."/>
            <person name="Riley R."/>
            <person name="LaButti K."/>
            <person name="Andreopoulos B."/>
            <person name="Lipzen A."/>
            <person name="Chen C."/>
            <person name="Yanf M."/>
            <person name="Daum C."/>
            <person name="Ng V."/>
            <person name="Clum A."/>
            <person name="Steindorff A."/>
            <person name="Ohm R."/>
            <person name="Martin F."/>
            <person name="Silar P."/>
            <person name="Natvig D."/>
            <person name="Lalanne C."/>
            <person name="Gautier V."/>
            <person name="Ament-velasquez S.L."/>
            <person name="Kruys A."/>
            <person name="Hutchinson M.I."/>
            <person name="Powell A.J."/>
            <person name="Barry K."/>
            <person name="Miller A.N."/>
            <person name="Grigoriev I.V."/>
            <person name="Debuchy R."/>
            <person name="Gladieux P."/>
            <person name="Thoren M.H."/>
            <person name="Johannesson H."/>
        </authorList>
    </citation>
    <scope>NUCLEOTIDE SEQUENCE</scope>
    <source>
        <strain evidence="1">SMH3187-1</strain>
    </source>
</reference>
<gene>
    <name evidence="1" type="ORF">B0T18DRAFT_428462</name>
</gene>
<organism evidence="1 2">
    <name type="scientific">Schizothecium vesticola</name>
    <dbReference type="NCBI Taxonomy" id="314040"/>
    <lineage>
        <taxon>Eukaryota</taxon>
        <taxon>Fungi</taxon>
        <taxon>Dikarya</taxon>
        <taxon>Ascomycota</taxon>
        <taxon>Pezizomycotina</taxon>
        <taxon>Sordariomycetes</taxon>
        <taxon>Sordariomycetidae</taxon>
        <taxon>Sordariales</taxon>
        <taxon>Schizotheciaceae</taxon>
        <taxon>Schizothecium</taxon>
    </lineage>
</organism>
<dbReference type="EMBL" id="JAUKUD010000003">
    <property type="protein sequence ID" value="KAK0750534.1"/>
    <property type="molecule type" value="Genomic_DNA"/>
</dbReference>
<keyword evidence="2" id="KW-1185">Reference proteome</keyword>
<dbReference type="Proteomes" id="UP001172155">
    <property type="component" value="Unassembled WGS sequence"/>
</dbReference>
<protein>
    <submittedName>
        <fullName evidence="1">Uncharacterized protein</fullName>
    </submittedName>
</protein>
<name>A0AA40F3R2_9PEZI</name>
<proteinExistence type="predicted"/>
<dbReference type="InterPro" id="IPR036397">
    <property type="entry name" value="RNaseH_sf"/>
</dbReference>
<accession>A0AA40F3R2</accession>
<evidence type="ECO:0000313" key="2">
    <source>
        <dbReference type="Proteomes" id="UP001172155"/>
    </source>
</evidence>
<sequence>MGPFPGTIHIHGNRHNPEKAVQAAIDAGNHQSTDDDIQLSIFAGGSFSRRIHDGSYAIVWNRPIPGAPDHAQEEHREAWYAEGPGLNSVICELLALLLALRSLKVELERIMAFKLRQRRGGDDHVVCAMGRVFTDSLNNLQHLTTGCCANPIQADILRLCFEAAHELHVVPALSVRLELRWLPSHMEERLTPLLHWKADTIAYIAREGPFPGDIIIAGNCSDPYQAVHSAQQAEAHHPTLDNMQLAFFVDGSHNTLSQSGGYGVVWNRYDAAHQTGIGVAISGQALTNNICELLAIIEALQLMKTEFTRMMAARAGRRRGHVVKAMGRVFSDSRSNCEVLRHGTCGDLVQRKLVEACFEVAHELQTVPGLRVGLELRWVPGRMPPPLRVEAHRWADRLGGRARGLQVSRMFTRQTVGDEDEQVLGDVDSEETFWARFQEREGLMGPVNEGPGSILRRRAFIWSGC</sequence>
<dbReference type="InterPro" id="IPR012337">
    <property type="entry name" value="RNaseH-like_sf"/>
</dbReference>
<dbReference type="GO" id="GO:0003676">
    <property type="term" value="F:nucleic acid binding"/>
    <property type="evidence" value="ECO:0007669"/>
    <property type="project" value="InterPro"/>
</dbReference>
<comment type="caution">
    <text evidence="1">The sequence shown here is derived from an EMBL/GenBank/DDBJ whole genome shotgun (WGS) entry which is preliminary data.</text>
</comment>
<evidence type="ECO:0000313" key="1">
    <source>
        <dbReference type="EMBL" id="KAK0750534.1"/>
    </source>
</evidence>
<dbReference type="Gene3D" id="3.30.420.10">
    <property type="entry name" value="Ribonuclease H-like superfamily/Ribonuclease H"/>
    <property type="match status" value="1"/>
</dbReference>
<dbReference type="AlphaFoldDB" id="A0AA40F3R2"/>
<dbReference type="SUPFAM" id="SSF53098">
    <property type="entry name" value="Ribonuclease H-like"/>
    <property type="match status" value="1"/>
</dbReference>